<name>A0AA39Q5I4_9AGAR</name>
<dbReference type="Proteomes" id="UP001175228">
    <property type="component" value="Unassembled WGS sequence"/>
</dbReference>
<accession>A0AA39Q5I4</accession>
<comment type="caution">
    <text evidence="1">The sequence shown here is derived from an EMBL/GenBank/DDBJ whole genome shotgun (WGS) entry which is preliminary data.</text>
</comment>
<protein>
    <recommendedName>
        <fullName evidence="3">Acetoacetate decarboxylase</fullName>
    </recommendedName>
</protein>
<evidence type="ECO:0008006" key="3">
    <source>
        <dbReference type="Google" id="ProtNLM"/>
    </source>
</evidence>
<evidence type="ECO:0000313" key="2">
    <source>
        <dbReference type="Proteomes" id="UP001175228"/>
    </source>
</evidence>
<dbReference type="PANTHER" id="PTHR40518">
    <property type="entry name" value="ACETOACETATE DECARBOXYLASE"/>
    <property type="match status" value="1"/>
</dbReference>
<gene>
    <name evidence="1" type="ORF">EDD18DRAFT_1169199</name>
</gene>
<dbReference type="AlphaFoldDB" id="A0AA39Q5I4"/>
<dbReference type="SUPFAM" id="SSF160104">
    <property type="entry name" value="Acetoacetate decarboxylase-like"/>
    <property type="match status" value="1"/>
</dbReference>
<sequence length="267" mass="28990">MTSVNENQSTDAQVLSASGIPVAPAPWDLKARSWIFVLSPLSKQANFPAGWAVPYQADSLAGGGEFIGGPGMIMVVSYTETPVGPYDEVIYVPGRWKYADGTTGTRITRIYVSTAASTENGRRNWNIPKQVASFSFTEDPTTAVWSLAVSPLDAPSAPFFKVSVGRIPLLSSFRIPFSSKILGNLTTLVQPSLPQGSSPEEVGTEKWAVLTPFMKQKLRLTKVKGEFDDGKVGDGIGFPAVVPWGLAYQMEDVVLDFVVPEWRDELK</sequence>
<dbReference type="PANTHER" id="PTHR40518:SF1">
    <property type="entry name" value="ACETOACETATE DECARBOXYLASE"/>
    <property type="match status" value="1"/>
</dbReference>
<dbReference type="InterPro" id="IPR023375">
    <property type="entry name" value="ADC_dom_sf"/>
</dbReference>
<proteinExistence type="predicted"/>
<reference evidence="1" key="1">
    <citation type="submission" date="2023-06" db="EMBL/GenBank/DDBJ databases">
        <authorList>
            <consortium name="Lawrence Berkeley National Laboratory"/>
            <person name="Ahrendt S."/>
            <person name="Sahu N."/>
            <person name="Indic B."/>
            <person name="Wong-Bajracharya J."/>
            <person name="Merenyi Z."/>
            <person name="Ke H.-M."/>
            <person name="Monk M."/>
            <person name="Kocsube S."/>
            <person name="Drula E."/>
            <person name="Lipzen A."/>
            <person name="Balint B."/>
            <person name="Henrissat B."/>
            <person name="Andreopoulos B."/>
            <person name="Martin F.M."/>
            <person name="Harder C.B."/>
            <person name="Rigling D."/>
            <person name="Ford K.L."/>
            <person name="Foster G.D."/>
            <person name="Pangilinan J."/>
            <person name="Papanicolaou A."/>
            <person name="Barry K."/>
            <person name="LaButti K."/>
            <person name="Viragh M."/>
            <person name="Koriabine M."/>
            <person name="Yan M."/>
            <person name="Riley R."/>
            <person name="Champramary S."/>
            <person name="Plett K.L."/>
            <person name="Tsai I.J."/>
            <person name="Slot J."/>
            <person name="Sipos G."/>
            <person name="Plett J."/>
            <person name="Nagy L.G."/>
            <person name="Grigoriev I.V."/>
        </authorList>
    </citation>
    <scope>NUCLEOTIDE SEQUENCE</scope>
    <source>
        <strain evidence="1">HWK02</strain>
    </source>
</reference>
<organism evidence="1 2">
    <name type="scientific">Armillaria luteobubalina</name>
    <dbReference type="NCBI Taxonomy" id="153913"/>
    <lineage>
        <taxon>Eukaryota</taxon>
        <taxon>Fungi</taxon>
        <taxon>Dikarya</taxon>
        <taxon>Basidiomycota</taxon>
        <taxon>Agaricomycotina</taxon>
        <taxon>Agaricomycetes</taxon>
        <taxon>Agaricomycetidae</taxon>
        <taxon>Agaricales</taxon>
        <taxon>Marasmiineae</taxon>
        <taxon>Physalacriaceae</taxon>
        <taxon>Armillaria</taxon>
    </lineage>
</organism>
<dbReference type="Gene3D" id="2.40.400.10">
    <property type="entry name" value="Acetoacetate decarboxylase-like"/>
    <property type="match status" value="1"/>
</dbReference>
<evidence type="ECO:0000313" key="1">
    <source>
        <dbReference type="EMBL" id="KAK0496194.1"/>
    </source>
</evidence>
<dbReference type="EMBL" id="JAUEPU010000016">
    <property type="protein sequence ID" value="KAK0496194.1"/>
    <property type="molecule type" value="Genomic_DNA"/>
</dbReference>
<keyword evidence="2" id="KW-1185">Reference proteome</keyword>